<proteinExistence type="predicted"/>
<dbReference type="Proteomes" id="UP001054837">
    <property type="component" value="Unassembled WGS sequence"/>
</dbReference>
<dbReference type="EMBL" id="BPLQ01004813">
    <property type="protein sequence ID" value="GIY10866.1"/>
    <property type="molecule type" value="Genomic_DNA"/>
</dbReference>
<dbReference type="AlphaFoldDB" id="A0AAV4QR99"/>
<keyword evidence="2" id="KW-1185">Reference proteome</keyword>
<protein>
    <submittedName>
        <fullName evidence="1">Uncharacterized protein</fullName>
    </submittedName>
</protein>
<reference evidence="1 2" key="1">
    <citation type="submission" date="2021-06" db="EMBL/GenBank/DDBJ databases">
        <title>Caerostris darwini draft genome.</title>
        <authorList>
            <person name="Kono N."/>
            <person name="Arakawa K."/>
        </authorList>
    </citation>
    <scope>NUCLEOTIDE SEQUENCE [LARGE SCALE GENOMIC DNA]</scope>
</reference>
<organism evidence="1 2">
    <name type="scientific">Caerostris darwini</name>
    <dbReference type="NCBI Taxonomy" id="1538125"/>
    <lineage>
        <taxon>Eukaryota</taxon>
        <taxon>Metazoa</taxon>
        <taxon>Ecdysozoa</taxon>
        <taxon>Arthropoda</taxon>
        <taxon>Chelicerata</taxon>
        <taxon>Arachnida</taxon>
        <taxon>Araneae</taxon>
        <taxon>Araneomorphae</taxon>
        <taxon>Entelegynae</taxon>
        <taxon>Araneoidea</taxon>
        <taxon>Araneidae</taxon>
        <taxon>Caerostris</taxon>
    </lineage>
</organism>
<evidence type="ECO:0000313" key="1">
    <source>
        <dbReference type="EMBL" id="GIY10866.1"/>
    </source>
</evidence>
<accession>A0AAV4QR99</accession>
<comment type="caution">
    <text evidence="1">The sequence shown here is derived from an EMBL/GenBank/DDBJ whole genome shotgun (WGS) entry which is preliminary data.</text>
</comment>
<sequence>MTRVPNIKDVKHTACSMRRGTVLHERLSSYQICTICTISLESLGRFLNVADHFRSNSVAFSPHKYQFFSIKVRYPIENAMSEQDILKDIFKKTRNKSLSCPFFSHACIRSAI</sequence>
<gene>
    <name evidence="1" type="ORF">CDAR_185421</name>
</gene>
<evidence type="ECO:0000313" key="2">
    <source>
        <dbReference type="Proteomes" id="UP001054837"/>
    </source>
</evidence>
<name>A0AAV4QR99_9ARAC</name>